<proteinExistence type="predicted"/>
<feature type="region of interest" description="Disordered" evidence="1">
    <location>
        <begin position="147"/>
        <end position="173"/>
    </location>
</feature>
<gene>
    <name evidence="4" type="ORF">FHX42_000164</name>
</gene>
<dbReference type="PANTHER" id="PTHR30290:SF83">
    <property type="entry name" value="ABC TRANSPORTER SUBSTRATE-BINDING PROTEIN"/>
    <property type="match status" value="1"/>
</dbReference>
<accession>A0A839DU85</accession>
<organism evidence="4 5">
    <name type="scientific">Halosaccharopolyspora lacisalsi</name>
    <dbReference type="NCBI Taxonomy" id="1000566"/>
    <lineage>
        <taxon>Bacteria</taxon>
        <taxon>Bacillati</taxon>
        <taxon>Actinomycetota</taxon>
        <taxon>Actinomycetes</taxon>
        <taxon>Pseudonocardiales</taxon>
        <taxon>Pseudonocardiaceae</taxon>
        <taxon>Halosaccharopolyspora</taxon>
    </lineage>
</organism>
<dbReference type="Pfam" id="PF00496">
    <property type="entry name" value="SBP_bac_5"/>
    <property type="match status" value="1"/>
</dbReference>
<sequence>MRRTRMAAPVAATLSVALLAAGCGGGSGGVTKKTGTLDDPIVVQWGEPENPLVPTNTTEVNGGNVLDPLFTGLVEYEPKTFKPHNAMAKSIEPSPDKKTYTVELKEGWKFHDGEEVTADNFVRAWNYGAYAPNGQLTASFFSKIQGYDEVHPSDPDGDSGPKEPPKPTAEKMSGLKVVDDHTFTITLENPFTIFPTTLGYSAFAPMPDVFFEDKAKYEKTPIGNGPFKFEKRTPKQSLTVTSYDKYKGEDKAQVDAVKFKVYKKLTTAYQDLKSGNLDVQRQVPTSALVGGRWKEELGDNAIQREGMLTATLSFPLYKEKFQDPNLRKAISMAVDRESIMKSVFSGSREAMHEWAAPSVDGFEAGRCGQWCTYDEAKAKEYLKKAGGFQGTLTISSNADGSHQEWVKAVAGSIRDTLGIKVAFQPVPTFSEFREKINSHKMTGLFRSGWVADYPNIQTFLGPLYSTGGSSNDSGYSSPAFDKAMQQASSASSVKQANELYGQAADVLSKDMPVIPIYSQPIQAGKSDRVATATMTPRRSLALTTLTVAKPKE</sequence>
<evidence type="ECO:0000256" key="1">
    <source>
        <dbReference type="SAM" id="MobiDB-lite"/>
    </source>
</evidence>
<feature type="compositionally biased region" description="Basic and acidic residues" evidence="1">
    <location>
        <begin position="147"/>
        <end position="169"/>
    </location>
</feature>
<protein>
    <submittedName>
        <fullName evidence="4">Oligopeptide transport system substrate-binding protein</fullName>
    </submittedName>
</protein>
<dbReference type="Gene3D" id="3.40.190.10">
    <property type="entry name" value="Periplasmic binding protein-like II"/>
    <property type="match status" value="1"/>
</dbReference>
<dbReference type="Gene3D" id="3.10.105.10">
    <property type="entry name" value="Dipeptide-binding Protein, Domain 3"/>
    <property type="match status" value="1"/>
</dbReference>
<dbReference type="RefSeq" id="WP_182542171.1">
    <property type="nucleotide sequence ID" value="NZ_JACGWZ010000001.1"/>
</dbReference>
<feature type="signal peptide" evidence="2">
    <location>
        <begin position="1"/>
        <end position="20"/>
    </location>
</feature>
<evidence type="ECO:0000259" key="3">
    <source>
        <dbReference type="Pfam" id="PF00496"/>
    </source>
</evidence>
<dbReference type="AlphaFoldDB" id="A0A839DU85"/>
<dbReference type="GO" id="GO:0015833">
    <property type="term" value="P:peptide transport"/>
    <property type="evidence" value="ECO:0007669"/>
    <property type="project" value="TreeGrafter"/>
</dbReference>
<evidence type="ECO:0000256" key="2">
    <source>
        <dbReference type="SAM" id="SignalP"/>
    </source>
</evidence>
<reference evidence="4 5" key="1">
    <citation type="submission" date="2020-07" db="EMBL/GenBank/DDBJ databases">
        <title>Sequencing the genomes of 1000 actinobacteria strains.</title>
        <authorList>
            <person name="Klenk H.-P."/>
        </authorList>
    </citation>
    <scope>NUCLEOTIDE SEQUENCE [LARGE SCALE GENOMIC DNA]</scope>
    <source>
        <strain evidence="4 5">DSM 45975</strain>
    </source>
</reference>
<evidence type="ECO:0000313" key="4">
    <source>
        <dbReference type="EMBL" id="MBA8822835.1"/>
    </source>
</evidence>
<dbReference type="InterPro" id="IPR000914">
    <property type="entry name" value="SBP_5_dom"/>
</dbReference>
<dbReference type="Proteomes" id="UP000569329">
    <property type="component" value="Unassembled WGS sequence"/>
</dbReference>
<keyword evidence="5" id="KW-1185">Reference proteome</keyword>
<dbReference type="InterPro" id="IPR039424">
    <property type="entry name" value="SBP_5"/>
</dbReference>
<dbReference type="PIRSF" id="PIRSF002741">
    <property type="entry name" value="MppA"/>
    <property type="match status" value="1"/>
</dbReference>
<dbReference type="EMBL" id="JACGWZ010000001">
    <property type="protein sequence ID" value="MBA8822835.1"/>
    <property type="molecule type" value="Genomic_DNA"/>
</dbReference>
<dbReference type="CDD" id="cd00995">
    <property type="entry name" value="PBP2_NikA_DppA_OppA_like"/>
    <property type="match status" value="1"/>
</dbReference>
<dbReference type="PROSITE" id="PS51257">
    <property type="entry name" value="PROKAR_LIPOPROTEIN"/>
    <property type="match status" value="1"/>
</dbReference>
<dbReference type="PANTHER" id="PTHR30290">
    <property type="entry name" value="PERIPLASMIC BINDING COMPONENT OF ABC TRANSPORTER"/>
    <property type="match status" value="1"/>
</dbReference>
<keyword evidence="2" id="KW-0732">Signal</keyword>
<dbReference type="GO" id="GO:1904680">
    <property type="term" value="F:peptide transmembrane transporter activity"/>
    <property type="evidence" value="ECO:0007669"/>
    <property type="project" value="TreeGrafter"/>
</dbReference>
<feature type="chain" id="PRO_5038612299" evidence="2">
    <location>
        <begin position="21"/>
        <end position="552"/>
    </location>
</feature>
<dbReference type="Gene3D" id="3.90.76.10">
    <property type="entry name" value="Dipeptide-binding Protein, Domain 1"/>
    <property type="match status" value="1"/>
</dbReference>
<feature type="domain" description="Solute-binding protein family 5" evidence="3">
    <location>
        <begin position="82"/>
        <end position="470"/>
    </location>
</feature>
<dbReference type="GO" id="GO:0043190">
    <property type="term" value="C:ATP-binding cassette (ABC) transporter complex"/>
    <property type="evidence" value="ECO:0007669"/>
    <property type="project" value="InterPro"/>
</dbReference>
<name>A0A839DU85_9PSEU</name>
<dbReference type="GO" id="GO:0042597">
    <property type="term" value="C:periplasmic space"/>
    <property type="evidence" value="ECO:0007669"/>
    <property type="project" value="UniProtKB-ARBA"/>
</dbReference>
<comment type="caution">
    <text evidence="4">The sequence shown here is derived from an EMBL/GenBank/DDBJ whole genome shotgun (WGS) entry which is preliminary data.</text>
</comment>
<evidence type="ECO:0000313" key="5">
    <source>
        <dbReference type="Proteomes" id="UP000569329"/>
    </source>
</evidence>
<dbReference type="InterPro" id="IPR030678">
    <property type="entry name" value="Peptide/Ni-bd"/>
</dbReference>
<dbReference type="SUPFAM" id="SSF53850">
    <property type="entry name" value="Periplasmic binding protein-like II"/>
    <property type="match status" value="1"/>
</dbReference>